<comment type="caution">
    <text evidence="1">The sequence shown here is derived from an EMBL/GenBank/DDBJ whole genome shotgun (WGS) entry which is preliminary data.</text>
</comment>
<proteinExistence type="predicted"/>
<dbReference type="Proteomes" id="UP000717515">
    <property type="component" value="Unassembled WGS sequence"/>
</dbReference>
<sequence>MPCFILPAADLVLGTPVAWWLMRHPDPPMALKKRLNSTLWMSQLFTVDPTRRLPDTIAITNIPNIQEEAVNLYNRLRLNHFSQRFASIDRVEPNFTSTYTVKEFFDMRLRGLNLMLFFGVISPVVVLAMKKTGIPENLLTTNPITGSQIKIGGKTFNHLVNHGILHNDGTVKANSNVIIAEKNRLKRINNEHAEKRRMLIHGESNQRLEIILQDVETVDHAHLLLTQIKKYINLHFNNEVVALTEAVSSLNIKTTHH</sequence>
<name>A0A9P8CTZ7_MORAP</name>
<dbReference type="AlphaFoldDB" id="A0A9P8CTZ7"/>
<evidence type="ECO:0000313" key="1">
    <source>
        <dbReference type="EMBL" id="KAG9319763.1"/>
    </source>
</evidence>
<accession>A0A9P8CTZ7</accession>
<organism evidence="1 2">
    <name type="scientific">Mortierella alpina</name>
    <name type="common">Oleaginous fungus</name>
    <name type="synonym">Mortierella renispora</name>
    <dbReference type="NCBI Taxonomy" id="64518"/>
    <lineage>
        <taxon>Eukaryota</taxon>
        <taxon>Fungi</taxon>
        <taxon>Fungi incertae sedis</taxon>
        <taxon>Mucoromycota</taxon>
        <taxon>Mortierellomycotina</taxon>
        <taxon>Mortierellomycetes</taxon>
        <taxon>Mortierellales</taxon>
        <taxon>Mortierellaceae</taxon>
        <taxon>Mortierella</taxon>
    </lineage>
</organism>
<gene>
    <name evidence="1" type="ORF">KVV02_003872</name>
</gene>
<evidence type="ECO:0000313" key="2">
    <source>
        <dbReference type="Proteomes" id="UP000717515"/>
    </source>
</evidence>
<dbReference type="EMBL" id="JAIFTL010000381">
    <property type="protein sequence ID" value="KAG9319763.1"/>
    <property type="molecule type" value="Genomic_DNA"/>
</dbReference>
<reference evidence="1" key="1">
    <citation type="submission" date="2021-07" db="EMBL/GenBank/DDBJ databases">
        <title>Draft genome of Mortierella alpina, strain LL118, isolated from an aspen leaf litter sample.</title>
        <authorList>
            <person name="Yang S."/>
            <person name="Vinatzer B.A."/>
        </authorList>
    </citation>
    <scope>NUCLEOTIDE SEQUENCE</scope>
    <source>
        <strain evidence="1">LL118</strain>
    </source>
</reference>
<protein>
    <submittedName>
        <fullName evidence="1">Uncharacterized protein</fullName>
    </submittedName>
</protein>